<sequence length="134" mass="13760">MHSVYSRTLPSGATTYVTGLERLKPLEALLGRLSADPAGLLAGEVSAALTAQDAGAHLLHLELLGGAEQSSHFGSAGLNSFQLVVPLGAKVYDSGGGRWLLDATLVLSVSDYAGGDDFALQTDFMVSAATQLGD</sequence>
<dbReference type="Proteomes" id="UP001596297">
    <property type="component" value="Unassembled WGS sequence"/>
</dbReference>
<protein>
    <submittedName>
        <fullName evidence="1">Uncharacterized protein</fullName>
    </submittedName>
</protein>
<gene>
    <name evidence="1" type="ORF">ACFP81_02960</name>
</gene>
<organism evidence="1 2">
    <name type="scientific">Deinococcus lacus</name>
    <dbReference type="NCBI Taxonomy" id="392561"/>
    <lineage>
        <taxon>Bacteria</taxon>
        <taxon>Thermotogati</taxon>
        <taxon>Deinococcota</taxon>
        <taxon>Deinococci</taxon>
        <taxon>Deinococcales</taxon>
        <taxon>Deinococcaceae</taxon>
        <taxon>Deinococcus</taxon>
    </lineage>
</organism>
<reference evidence="2" key="1">
    <citation type="journal article" date="2019" name="Int. J. Syst. Evol. Microbiol.">
        <title>The Global Catalogue of Microorganisms (GCM) 10K type strain sequencing project: providing services to taxonomists for standard genome sequencing and annotation.</title>
        <authorList>
            <consortium name="The Broad Institute Genomics Platform"/>
            <consortium name="The Broad Institute Genome Sequencing Center for Infectious Disease"/>
            <person name="Wu L."/>
            <person name="Ma J."/>
        </authorList>
    </citation>
    <scope>NUCLEOTIDE SEQUENCE [LARGE SCALE GENOMIC DNA]</scope>
    <source>
        <strain evidence="2">CGMCC 1.15772</strain>
    </source>
</reference>
<name>A0ABW1Y9V9_9DEIO</name>
<comment type="caution">
    <text evidence="1">The sequence shown here is derived from an EMBL/GenBank/DDBJ whole genome shotgun (WGS) entry which is preliminary data.</text>
</comment>
<evidence type="ECO:0000313" key="1">
    <source>
        <dbReference type="EMBL" id="MFC6591091.1"/>
    </source>
</evidence>
<proteinExistence type="predicted"/>
<accession>A0ABW1Y9V9</accession>
<keyword evidence="2" id="KW-1185">Reference proteome</keyword>
<dbReference type="RefSeq" id="WP_380082098.1">
    <property type="nucleotide sequence ID" value="NZ_JBHSWD010000001.1"/>
</dbReference>
<dbReference type="EMBL" id="JBHSWD010000001">
    <property type="protein sequence ID" value="MFC6591091.1"/>
    <property type="molecule type" value="Genomic_DNA"/>
</dbReference>
<evidence type="ECO:0000313" key="2">
    <source>
        <dbReference type="Proteomes" id="UP001596297"/>
    </source>
</evidence>